<sequence>MSIAAISSSVPVLPQAEVQKASTPVPSQSTPAPADTVSISAAGHQSVSAGDADHDGDSH</sequence>
<feature type="compositionally biased region" description="Polar residues" evidence="1">
    <location>
        <begin position="20"/>
        <end position="48"/>
    </location>
</feature>
<name>A0AAU7Z0H0_9BACT</name>
<dbReference type="AlphaFoldDB" id="A0AAU7Z0H0"/>
<organism evidence="2">
    <name type="scientific">Tunturiibacter gelidiferens</name>
    <dbReference type="NCBI Taxonomy" id="3069689"/>
    <lineage>
        <taxon>Bacteria</taxon>
        <taxon>Pseudomonadati</taxon>
        <taxon>Acidobacteriota</taxon>
        <taxon>Terriglobia</taxon>
        <taxon>Terriglobales</taxon>
        <taxon>Acidobacteriaceae</taxon>
        <taxon>Tunturiibacter</taxon>
    </lineage>
</organism>
<feature type="compositionally biased region" description="Polar residues" evidence="1">
    <location>
        <begin position="1"/>
        <end position="10"/>
    </location>
</feature>
<accession>A0AAU7Z0H0</accession>
<reference evidence="2" key="1">
    <citation type="submission" date="2023-08" db="EMBL/GenBank/DDBJ databases">
        <authorList>
            <person name="Messyasz A."/>
            <person name="Mannisto M.K."/>
            <person name="Kerkhof L.J."/>
            <person name="Haggblom M."/>
        </authorList>
    </citation>
    <scope>NUCLEOTIDE SEQUENCE</scope>
    <source>
        <strain evidence="2">M8UP39</strain>
    </source>
</reference>
<dbReference type="KEGG" id="tgi:RBB81_21130"/>
<reference evidence="2" key="2">
    <citation type="journal article" date="2024" name="Environ. Microbiol.">
        <title>Genome analysis and description of Tunturibacter gen. nov. expands the diversity of Terriglobia in tundra soils.</title>
        <authorList>
            <person name="Messyasz A."/>
            <person name="Mannisto M.K."/>
            <person name="Kerkhof L.J."/>
            <person name="Haggblom M.M."/>
        </authorList>
    </citation>
    <scope>NUCLEOTIDE SEQUENCE</scope>
    <source>
        <strain evidence="2">M8UP39</strain>
    </source>
</reference>
<evidence type="ECO:0000313" key="2">
    <source>
        <dbReference type="EMBL" id="XCB22054.1"/>
    </source>
</evidence>
<proteinExistence type="predicted"/>
<dbReference type="RefSeq" id="WP_353072050.1">
    <property type="nucleotide sequence ID" value="NZ_CP132938.1"/>
</dbReference>
<feature type="region of interest" description="Disordered" evidence="1">
    <location>
        <begin position="1"/>
        <end position="59"/>
    </location>
</feature>
<gene>
    <name evidence="2" type="ORF">RBB81_21130</name>
</gene>
<evidence type="ECO:0000256" key="1">
    <source>
        <dbReference type="SAM" id="MobiDB-lite"/>
    </source>
</evidence>
<dbReference type="EMBL" id="CP132938">
    <property type="protein sequence ID" value="XCB22054.1"/>
    <property type="molecule type" value="Genomic_DNA"/>
</dbReference>
<protein>
    <submittedName>
        <fullName evidence="2">Uncharacterized protein</fullName>
    </submittedName>
</protein>